<reference evidence="2" key="1">
    <citation type="submission" date="2022-11" db="UniProtKB">
        <authorList>
            <consortium name="WormBaseParasite"/>
        </authorList>
    </citation>
    <scope>IDENTIFICATION</scope>
</reference>
<proteinExistence type="predicted"/>
<name>A0AC34FPF3_9BILA</name>
<dbReference type="WBParaSite" id="ES5_v2.g19087.t1">
    <property type="protein sequence ID" value="ES5_v2.g19087.t1"/>
    <property type="gene ID" value="ES5_v2.g19087"/>
</dbReference>
<accession>A0AC34FPF3</accession>
<sequence>MYIGTPPIAPTTVPLHGTYCSKDWVYFEKTHSCYVGHTSIGYTWQWTDGSQVDFLPFADQPVYQRVYFLDNKFWDFDKTQKLNFICKKIVR</sequence>
<evidence type="ECO:0000313" key="2">
    <source>
        <dbReference type="WBParaSite" id="ES5_v2.g19087.t1"/>
    </source>
</evidence>
<evidence type="ECO:0000313" key="1">
    <source>
        <dbReference type="Proteomes" id="UP000887579"/>
    </source>
</evidence>
<organism evidence="1 2">
    <name type="scientific">Panagrolaimus sp. ES5</name>
    <dbReference type="NCBI Taxonomy" id="591445"/>
    <lineage>
        <taxon>Eukaryota</taxon>
        <taxon>Metazoa</taxon>
        <taxon>Ecdysozoa</taxon>
        <taxon>Nematoda</taxon>
        <taxon>Chromadorea</taxon>
        <taxon>Rhabditida</taxon>
        <taxon>Tylenchina</taxon>
        <taxon>Panagrolaimomorpha</taxon>
        <taxon>Panagrolaimoidea</taxon>
        <taxon>Panagrolaimidae</taxon>
        <taxon>Panagrolaimus</taxon>
    </lineage>
</organism>
<dbReference type="Proteomes" id="UP000887579">
    <property type="component" value="Unplaced"/>
</dbReference>
<protein>
    <submittedName>
        <fullName evidence="2">Uncharacterized protein</fullName>
    </submittedName>
</protein>